<gene>
    <name evidence="2" type="ORF">N7482_003651</name>
</gene>
<reference evidence="2" key="1">
    <citation type="submission" date="2022-11" db="EMBL/GenBank/DDBJ databases">
        <authorList>
            <person name="Petersen C."/>
        </authorList>
    </citation>
    <scope>NUCLEOTIDE SEQUENCE</scope>
    <source>
        <strain evidence="2">IBT 26290</strain>
    </source>
</reference>
<sequence length="61" mass="6570">MTLRGTFEGTMMQVTLATLVKPIAPFWGIPGDPHHEREHMESSSMAIIPAGSTVKGCSSKI</sequence>
<comment type="caution">
    <text evidence="2">The sequence shown here is derived from an EMBL/GenBank/DDBJ whole genome shotgun (WGS) entry which is preliminary data.</text>
</comment>
<proteinExistence type="predicted"/>
<name>A0A9W9LNU8_9EURO</name>
<reference evidence="2" key="2">
    <citation type="journal article" date="2023" name="IMA Fungus">
        <title>Comparative genomic study of the Penicillium genus elucidates a diverse pangenome and 15 lateral gene transfer events.</title>
        <authorList>
            <person name="Petersen C."/>
            <person name="Sorensen T."/>
            <person name="Nielsen M.R."/>
            <person name="Sondergaard T.E."/>
            <person name="Sorensen J.L."/>
            <person name="Fitzpatrick D.A."/>
            <person name="Frisvad J.C."/>
            <person name="Nielsen K.L."/>
        </authorList>
    </citation>
    <scope>NUCLEOTIDE SEQUENCE</scope>
    <source>
        <strain evidence="2">IBT 26290</strain>
    </source>
</reference>
<evidence type="ECO:0000256" key="1">
    <source>
        <dbReference type="SAM" id="MobiDB-lite"/>
    </source>
</evidence>
<dbReference type="GeneID" id="81424952"/>
<keyword evidence="3" id="KW-1185">Reference proteome</keyword>
<dbReference type="RefSeq" id="XP_056544518.1">
    <property type="nucleotide sequence ID" value="XM_056685776.1"/>
</dbReference>
<accession>A0A9W9LNU8</accession>
<feature type="compositionally biased region" description="Basic and acidic residues" evidence="1">
    <location>
        <begin position="32"/>
        <end position="41"/>
    </location>
</feature>
<dbReference type="EMBL" id="JAPQKN010000002">
    <property type="protein sequence ID" value="KAJ5168057.1"/>
    <property type="molecule type" value="Genomic_DNA"/>
</dbReference>
<dbReference type="AlphaFoldDB" id="A0A9W9LNU8"/>
<feature type="region of interest" description="Disordered" evidence="1">
    <location>
        <begin position="31"/>
        <end position="61"/>
    </location>
</feature>
<evidence type="ECO:0000313" key="2">
    <source>
        <dbReference type="EMBL" id="KAJ5168057.1"/>
    </source>
</evidence>
<dbReference type="Proteomes" id="UP001149163">
    <property type="component" value="Unassembled WGS sequence"/>
</dbReference>
<evidence type="ECO:0000313" key="3">
    <source>
        <dbReference type="Proteomes" id="UP001149163"/>
    </source>
</evidence>
<organism evidence="2 3">
    <name type="scientific">Penicillium canariense</name>
    <dbReference type="NCBI Taxonomy" id="189055"/>
    <lineage>
        <taxon>Eukaryota</taxon>
        <taxon>Fungi</taxon>
        <taxon>Dikarya</taxon>
        <taxon>Ascomycota</taxon>
        <taxon>Pezizomycotina</taxon>
        <taxon>Eurotiomycetes</taxon>
        <taxon>Eurotiomycetidae</taxon>
        <taxon>Eurotiales</taxon>
        <taxon>Aspergillaceae</taxon>
        <taxon>Penicillium</taxon>
    </lineage>
</organism>
<protein>
    <submittedName>
        <fullName evidence="2">Uncharacterized protein</fullName>
    </submittedName>
</protein>